<evidence type="ECO:0000313" key="2">
    <source>
        <dbReference type="Proteomes" id="UP000689195"/>
    </source>
</evidence>
<organism evidence="1 2">
    <name type="scientific">Paramecium pentaurelia</name>
    <dbReference type="NCBI Taxonomy" id="43138"/>
    <lineage>
        <taxon>Eukaryota</taxon>
        <taxon>Sar</taxon>
        <taxon>Alveolata</taxon>
        <taxon>Ciliophora</taxon>
        <taxon>Intramacronucleata</taxon>
        <taxon>Oligohymenophorea</taxon>
        <taxon>Peniculida</taxon>
        <taxon>Parameciidae</taxon>
        <taxon>Paramecium</taxon>
    </lineage>
</organism>
<dbReference type="AlphaFoldDB" id="A0A8S1UUR5"/>
<comment type="caution">
    <text evidence="1">The sequence shown here is derived from an EMBL/GenBank/DDBJ whole genome shotgun (WGS) entry which is preliminary data.</text>
</comment>
<gene>
    <name evidence="1" type="ORF">PPENT_87.1.T0440006</name>
</gene>
<accession>A0A8S1UUR5</accession>
<name>A0A8S1UUR5_9CILI</name>
<keyword evidence="2" id="KW-1185">Reference proteome</keyword>
<protein>
    <submittedName>
        <fullName evidence="1">Uncharacterized protein</fullName>
    </submittedName>
</protein>
<proteinExistence type="predicted"/>
<sequence>MELNITTNLNIQIKKNKQILLISYLALFNIFYLYSKSTEWNLDNNFNKKIDKTSCVQTSILFIVSIQLLEVYGQAQTTTFQSCLSLIVGIPHLGSQLATLNRQGSYRFQVYTTNFIIVINIQIVIKSKQTLKLFITQFSCRLILFFCSRQNVCLIHAIMHLLEVITPFSAVLAVTDKISSIILKFITYIRKQAEQFSPQTAIQLQELLKIELQMIIEPMISYFKQLIISHKQQQNKMNKIHQQHQLYKHRILLYMINFSFYKEFFQWIQKFNKMKYLQLVVYKTFDFLKQLYSQELRSLLICND</sequence>
<dbReference type="Proteomes" id="UP000689195">
    <property type="component" value="Unassembled WGS sequence"/>
</dbReference>
<evidence type="ECO:0000313" key="1">
    <source>
        <dbReference type="EMBL" id="CAD8166186.1"/>
    </source>
</evidence>
<reference evidence="1" key="1">
    <citation type="submission" date="2021-01" db="EMBL/GenBank/DDBJ databases">
        <authorList>
            <consortium name="Genoscope - CEA"/>
            <person name="William W."/>
        </authorList>
    </citation>
    <scope>NUCLEOTIDE SEQUENCE</scope>
</reference>
<dbReference type="EMBL" id="CAJJDO010000044">
    <property type="protein sequence ID" value="CAD8166186.1"/>
    <property type="molecule type" value="Genomic_DNA"/>
</dbReference>